<keyword evidence="2" id="KW-1185">Reference proteome</keyword>
<dbReference type="AlphaFoldDB" id="A0A9N9JFU0"/>
<gene>
    <name evidence="1" type="ORF">RFULGI_LOCUS15623</name>
</gene>
<organism evidence="1 2">
    <name type="scientific">Racocetra fulgida</name>
    <dbReference type="NCBI Taxonomy" id="60492"/>
    <lineage>
        <taxon>Eukaryota</taxon>
        <taxon>Fungi</taxon>
        <taxon>Fungi incertae sedis</taxon>
        <taxon>Mucoromycota</taxon>
        <taxon>Glomeromycotina</taxon>
        <taxon>Glomeromycetes</taxon>
        <taxon>Diversisporales</taxon>
        <taxon>Gigasporaceae</taxon>
        <taxon>Racocetra</taxon>
    </lineage>
</organism>
<dbReference type="Gene3D" id="3.80.10.10">
    <property type="entry name" value="Ribonuclease Inhibitor"/>
    <property type="match status" value="1"/>
</dbReference>
<dbReference type="Proteomes" id="UP000789396">
    <property type="component" value="Unassembled WGS sequence"/>
</dbReference>
<feature type="non-terminal residue" evidence="1">
    <location>
        <position position="1"/>
    </location>
</feature>
<evidence type="ECO:0000313" key="1">
    <source>
        <dbReference type="EMBL" id="CAG8778675.1"/>
    </source>
</evidence>
<accession>A0A9N9JFU0</accession>
<name>A0A9N9JFU0_9GLOM</name>
<comment type="caution">
    <text evidence="1">The sequence shown here is derived from an EMBL/GenBank/DDBJ whole genome shotgun (WGS) entry which is preliminary data.</text>
</comment>
<evidence type="ECO:0000313" key="2">
    <source>
        <dbReference type="Proteomes" id="UP000789396"/>
    </source>
</evidence>
<feature type="non-terminal residue" evidence="1">
    <location>
        <position position="187"/>
    </location>
</feature>
<sequence>DKENYGKTRGEIINLDISNQNLEGNLCTYPVTGFSNLRKVYLSQLPQLTHLDCSTNSLTEITLVSKELQVLNCSDNPLLNSLNLTNLPHLNSIDCMGIKFDKSITTTSIFTTSTVLTTATVYTNNPTLLGSTIGLGVYSGISTLDLAGKLTISDFPQLKKIDVNGLSSEEKLTQLHLSNCPQLTYLN</sequence>
<reference evidence="1" key="1">
    <citation type="submission" date="2021-06" db="EMBL/GenBank/DDBJ databases">
        <authorList>
            <person name="Kallberg Y."/>
            <person name="Tangrot J."/>
            <person name="Rosling A."/>
        </authorList>
    </citation>
    <scope>NUCLEOTIDE SEQUENCE</scope>
    <source>
        <strain evidence="1">IN212</strain>
    </source>
</reference>
<dbReference type="SUPFAM" id="SSF52058">
    <property type="entry name" value="L domain-like"/>
    <property type="match status" value="1"/>
</dbReference>
<dbReference type="InterPro" id="IPR032675">
    <property type="entry name" value="LRR_dom_sf"/>
</dbReference>
<dbReference type="EMBL" id="CAJVPZ010051187">
    <property type="protein sequence ID" value="CAG8778675.1"/>
    <property type="molecule type" value="Genomic_DNA"/>
</dbReference>
<proteinExistence type="predicted"/>
<protein>
    <submittedName>
        <fullName evidence="1">16441_t:CDS:1</fullName>
    </submittedName>
</protein>